<gene>
    <name evidence="2" type="ORF">BCY91_13265</name>
</gene>
<dbReference type="Gene3D" id="2.60.120.460">
    <property type="entry name" value="YjbQ-like"/>
    <property type="match status" value="1"/>
</dbReference>
<comment type="similarity">
    <text evidence="1">Belongs to the UPF0047 family.</text>
</comment>
<dbReference type="PIRSF" id="PIRSF004681">
    <property type="entry name" value="UCP004681"/>
    <property type="match status" value="1"/>
</dbReference>
<evidence type="ECO:0000256" key="1">
    <source>
        <dbReference type="ARBA" id="ARBA00005534"/>
    </source>
</evidence>
<dbReference type="PANTHER" id="PTHR30615">
    <property type="entry name" value="UNCHARACTERIZED PROTEIN YJBQ-RELATED"/>
    <property type="match status" value="1"/>
</dbReference>
<reference evidence="2 3" key="1">
    <citation type="submission" date="2016-07" db="EMBL/GenBank/DDBJ databases">
        <title>Genome of Pelobium manganitolerans.</title>
        <authorList>
            <person name="Wu S."/>
            <person name="Wang G."/>
        </authorList>
    </citation>
    <scope>NUCLEOTIDE SEQUENCE [LARGE SCALE GENOMIC DNA]</scope>
    <source>
        <strain evidence="2 3">YS-25</strain>
    </source>
</reference>
<keyword evidence="3" id="KW-1185">Reference proteome</keyword>
<accession>A0A419SB96</accession>
<proteinExistence type="inferred from homology"/>
<dbReference type="SUPFAM" id="SSF111038">
    <property type="entry name" value="YjbQ-like"/>
    <property type="match status" value="1"/>
</dbReference>
<dbReference type="PANTHER" id="PTHR30615:SF8">
    <property type="entry name" value="UPF0047 PROTEIN C4A8.02C"/>
    <property type="match status" value="1"/>
</dbReference>
<dbReference type="Pfam" id="PF01894">
    <property type="entry name" value="YjbQ"/>
    <property type="match status" value="1"/>
</dbReference>
<organism evidence="2 3">
    <name type="scientific">Pelobium manganitolerans</name>
    <dbReference type="NCBI Taxonomy" id="1842495"/>
    <lineage>
        <taxon>Bacteria</taxon>
        <taxon>Pseudomonadati</taxon>
        <taxon>Bacteroidota</taxon>
        <taxon>Sphingobacteriia</taxon>
        <taxon>Sphingobacteriales</taxon>
        <taxon>Sphingobacteriaceae</taxon>
        <taxon>Pelobium</taxon>
    </lineage>
</organism>
<dbReference type="InterPro" id="IPR001602">
    <property type="entry name" value="UPF0047_YjbQ-like"/>
</dbReference>
<name>A0A419SB96_9SPHI</name>
<dbReference type="Proteomes" id="UP000283433">
    <property type="component" value="Unassembled WGS sequence"/>
</dbReference>
<dbReference type="OrthoDB" id="9801725at2"/>
<dbReference type="InterPro" id="IPR035917">
    <property type="entry name" value="YjbQ-like_sf"/>
</dbReference>
<dbReference type="NCBIfam" id="TIGR00149">
    <property type="entry name" value="TIGR00149_YjbQ"/>
    <property type="match status" value="1"/>
</dbReference>
<dbReference type="PROSITE" id="PS01314">
    <property type="entry name" value="UPF0047"/>
    <property type="match status" value="1"/>
</dbReference>
<evidence type="ECO:0000313" key="3">
    <source>
        <dbReference type="Proteomes" id="UP000283433"/>
    </source>
</evidence>
<protein>
    <submittedName>
        <fullName evidence="2">Secondary thiamine-phosphate synthase</fullName>
    </submittedName>
</protein>
<dbReference type="AlphaFoldDB" id="A0A419SB96"/>
<dbReference type="RefSeq" id="WP_120180498.1">
    <property type="nucleotide sequence ID" value="NZ_MBTA01000002.1"/>
</dbReference>
<dbReference type="EMBL" id="MBTA01000002">
    <property type="protein sequence ID" value="RKD19565.1"/>
    <property type="molecule type" value="Genomic_DNA"/>
</dbReference>
<comment type="caution">
    <text evidence="2">The sequence shown here is derived from an EMBL/GenBank/DDBJ whole genome shotgun (WGS) entry which is preliminary data.</text>
</comment>
<evidence type="ECO:0000313" key="2">
    <source>
        <dbReference type="EMBL" id="RKD19565.1"/>
    </source>
</evidence>
<sequence>MKFYQETLVLAERRRGFHLITNDVLRAIPQISELKVGMLQVFIQHTSASLTINENADPTVRQDFEMFFNKTVRENDPEYLHDYEGSDDMPAHLKSSILGASVSVPIKNGKLALGTWQGIYLCEHRNAGGRRKLVLTAWGEPSA</sequence>